<proteinExistence type="predicted"/>
<dbReference type="InterPro" id="IPR013783">
    <property type="entry name" value="Ig-like_fold"/>
</dbReference>
<keyword evidence="9 12" id="KW-1133">Transmembrane helix</keyword>
<dbReference type="Gene3D" id="3.30.565.10">
    <property type="entry name" value="Histidine kinase-like ATPase, C-terminal domain"/>
    <property type="match status" value="1"/>
</dbReference>
<dbReference type="PANTHER" id="PTHR34220">
    <property type="entry name" value="SENSOR HISTIDINE KINASE YPDA"/>
    <property type="match status" value="1"/>
</dbReference>
<dbReference type="GO" id="GO:0016301">
    <property type="term" value="F:kinase activity"/>
    <property type="evidence" value="ECO:0007669"/>
    <property type="project" value="UniProtKB-KW"/>
</dbReference>
<dbReference type="Proteomes" id="UP001163328">
    <property type="component" value="Chromosome"/>
</dbReference>
<keyword evidence="11 12" id="KW-0472">Membrane</keyword>
<dbReference type="Gene3D" id="2.130.10.10">
    <property type="entry name" value="YVTN repeat-like/Quinoprotein amine dehydrogenase"/>
    <property type="match status" value="2"/>
</dbReference>
<dbReference type="InterPro" id="IPR010559">
    <property type="entry name" value="Sig_transdc_His_kin_internal"/>
</dbReference>
<keyword evidence="13" id="KW-0732">Signal</keyword>
<feature type="domain" description="Two component regulator three Y" evidence="15">
    <location>
        <begin position="693"/>
        <end position="752"/>
    </location>
</feature>
<evidence type="ECO:0000256" key="10">
    <source>
        <dbReference type="ARBA" id="ARBA00023012"/>
    </source>
</evidence>
<keyword evidence="2" id="KW-1003">Cell membrane</keyword>
<dbReference type="Pfam" id="PF07494">
    <property type="entry name" value="Reg_prop"/>
    <property type="match status" value="2"/>
</dbReference>
<evidence type="ECO:0000256" key="8">
    <source>
        <dbReference type="ARBA" id="ARBA00022840"/>
    </source>
</evidence>
<dbReference type="Pfam" id="PF06580">
    <property type="entry name" value="His_kinase"/>
    <property type="match status" value="1"/>
</dbReference>
<keyword evidence="3" id="KW-0597">Phosphoprotein</keyword>
<keyword evidence="5 12" id="KW-0812">Transmembrane</keyword>
<accession>A0ABY6LZG9</accession>
<dbReference type="InterPro" id="IPR011110">
    <property type="entry name" value="Reg_prop"/>
</dbReference>
<evidence type="ECO:0000256" key="3">
    <source>
        <dbReference type="ARBA" id="ARBA00022553"/>
    </source>
</evidence>
<feature type="transmembrane region" description="Helical" evidence="12">
    <location>
        <begin position="754"/>
        <end position="777"/>
    </location>
</feature>
<evidence type="ECO:0000256" key="6">
    <source>
        <dbReference type="ARBA" id="ARBA00022741"/>
    </source>
</evidence>
<evidence type="ECO:0000313" key="17">
    <source>
        <dbReference type="Proteomes" id="UP001163328"/>
    </source>
</evidence>
<name>A0ABY6LZG9_9FLAO</name>
<keyword evidence="4" id="KW-0808">Transferase</keyword>
<feature type="chain" id="PRO_5045897374" evidence="13">
    <location>
        <begin position="19"/>
        <end position="989"/>
    </location>
</feature>
<dbReference type="PANTHER" id="PTHR34220:SF11">
    <property type="entry name" value="SENSOR PROTEIN KINASE HPTS"/>
    <property type="match status" value="1"/>
</dbReference>
<evidence type="ECO:0000256" key="2">
    <source>
        <dbReference type="ARBA" id="ARBA00022475"/>
    </source>
</evidence>
<protein>
    <submittedName>
        <fullName evidence="16">Histidine kinase</fullName>
    </submittedName>
</protein>
<keyword evidence="17" id="KW-1185">Reference proteome</keyword>
<evidence type="ECO:0000256" key="11">
    <source>
        <dbReference type="ARBA" id="ARBA00023136"/>
    </source>
</evidence>
<evidence type="ECO:0000256" key="7">
    <source>
        <dbReference type="ARBA" id="ARBA00022777"/>
    </source>
</evidence>
<organism evidence="16 17">
    <name type="scientific">Flavobacterium agricola</name>
    <dbReference type="NCBI Taxonomy" id="2870839"/>
    <lineage>
        <taxon>Bacteria</taxon>
        <taxon>Pseudomonadati</taxon>
        <taxon>Bacteroidota</taxon>
        <taxon>Flavobacteriia</taxon>
        <taxon>Flavobacteriales</taxon>
        <taxon>Flavobacteriaceae</taxon>
        <taxon>Flavobacterium</taxon>
    </lineage>
</organism>
<evidence type="ECO:0000259" key="15">
    <source>
        <dbReference type="Pfam" id="PF07495"/>
    </source>
</evidence>
<keyword evidence="7 16" id="KW-0418">Kinase</keyword>
<dbReference type="InterPro" id="IPR050640">
    <property type="entry name" value="Bact_2-comp_sensor_kinase"/>
</dbReference>
<gene>
    <name evidence="16" type="ORF">K5I29_01980</name>
</gene>
<evidence type="ECO:0000256" key="9">
    <source>
        <dbReference type="ARBA" id="ARBA00022989"/>
    </source>
</evidence>
<dbReference type="Gene3D" id="2.60.40.10">
    <property type="entry name" value="Immunoglobulins"/>
    <property type="match status" value="1"/>
</dbReference>
<evidence type="ECO:0000256" key="13">
    <source>
        <dbReference type="SAM" id="SignalP"/>
    </source>
</evidence>
<evidence type="ECO:0000256" key="12">
    <source>
        <dbReference type="SAM" id="Phobius"/>
    </source>
</evidence>
<keyword evidence="6" id="KW-0547">Nucleotide-binding</keyword>
<reference evidence="16" key="1">
    <citation type="submission" date="2021-08" db="EMBL/GenBank/DDBJ databases">
        <title>Flavobacterium sp. strain CC-SYL302.</title>
        <authorList>
            <person name="Lin S.-Y."/>
            <person name="Lee T.-H."/>
            <person name="Young C.-C."/>
        </authorList>
    </citation>
    <scope>NUCLEOTIDE SEQUENCE</scope>
    <source>
        <strain evidence="16">CC-SYL302</strain>
    </source>
</reference>
<dbReference type="Pfam" id="PF07495">
    <property type="entry name" value="Y_Y_Y"/>
    <property type="match status" value="1"/>
</dbReference>
<evidence type="ECO:0000256" key="4">
    <source>
        <dbReference type="ARBA" id="ARBA00022679"/>
    </source>
</evidence>
<feature type="signal peptide" evidence="13">
    <location>
        <begin position="1"/>
        <end position="18"/>
    </location>
</feature>
<evidence type="ECO:0000256" key="1">
    <source>
        <dbReference type="ARBA" id="ARBA00004651"/>
    </source>
</evidence>
<dbReference type="RefSeq" id="WP_264434190.1">
    <property type="nucleotide sequence ID" value="NZ_CP081495.1"/>
</dbReference>
<dbReference type="InterPro" id="IPR015943">
    <property type="entry name" value="WD40/YVTN_repeat-like_dom_sf"/>
</dbReference>
<dbReference type="InterPro" id="IPR011123">
    <property type="entry name" value="Y_Y_Y"/>
</dbReference>
<dbReference type="SUPFAM" id="SSF55874">
    <property type="entry name" value="ATPase domain of HSP90 chaperone/DNA topoisomerase II/histidine kinase"/>
    <property type="match status" value="1"/>
</dbReference>
<feature type="domain" description="Signal transduction histidine kinase internal region" evidence="14">
    <location>
        <begin position="795"/>
        <end position="867"/>
    </location>
</feature>
<sequence length="989" mass="113999">MRHFLSFFFLLCSFLTLAQDLYTRNIHVNNGLFSNNVNKTFVDSEGRVWIGSRGGLARKIMDKFELHPAAQEKKFNNIFDITEDAQGNIWAGSYGLGVLLLSESESRIFNTDTGLVSDFVRNLIVLNNRVYVGTKDGLSVISITDFTIQNFTPQSKDQKDDRSFAITSVFELNQQIYVSTLNDGLFKIEHNKLVLVDAFAGHRINFFKTINHELYFSSSLGFYKLNPQTFKPLKSYNLPDVREMIPLNGAFLLLRSSMVDFTGGLYQLKNETLTNFNTNFNLKSLEYKSFAYDSVFDRLYIGSNEDGLFISELNNSIQYNRNFKEIEAMLFAADKKFIFHENGLSILKNNQEIKTIPNSQFFSYQKANPLNTANKQKLFKLLPFYPEVENFTLKFYKDIYFKDSFFWVPTNIGIFKMDLNGNFVAYLPLHVYHFYIQNNQLVAPIPHNGTVLISNLQTLDHQYFSDFENGKSHPFTPLNVVDMAVTDSAVYFASALEGIYQFKNGKFTSWRTEKWFSVNKIKRITINSKGQLIVVSDFNDIYVFNLDDPKPTLIKTKDFKKIKGASTQFVEELDGVLYVGTNLGINVFYIDGNEKKYFFIDHEQGFTNSEKNTAISHQNQMYILSSTGYFYIDNSYFKNNRNFTANVMLAKFTINDTDKIAQITDADNIQPFALTHDENNIFIEFFLDKVRFPNKLSYYYQLHEDGEWIEVLHDRKIYLPYLAPGEYKLALKIIDNDSSTEITEPIIQFKIKEAFYNTLWFTVICLLVAGAISYISFSSFKKKKKKEIQFLELKHQVLISQLDAHFLFNILSAIKYLKRTADGPAADEVIDLFSDFIRKTLVFTNANKITLNQDISYLKNYVDLVNLGRDEPVEFTTKIAADINIDQVEVLPILMQPFVENCMKYAFPESISHPKITLIISRYPQGLKFELVDNGVGFQVEKQDVKSEKQSLGISIVANRLQIHNKITKQGLHISSDSTGTKVEVFYEQ</sequence>
<keyword evidence="10" id="KW-0902">Two-component regulatory system</keyword>
<dbReference type="InterPro" id="IPR036890">
    <property type="entry name" value="HATPase_C_sf"/>
</dbReference>
<comment type="subcellular location">
    <subcellularLocation>
        <location evidence="1">Cell membrane</location>
        <topology evidence="1">Multi-pass membrane protein</topology>
    </subcellularLocation>
</comment>
<evidence type="ECO:0000313" key="16">
    <source>
        <dbReference type="EMBL" id="UYW01717.1"/>
    </source>
</evidence>
<evidence type="ECO:0000259" key="14">
    <source>
        <dbReference type="Pfam" id="PF06580"/>
    </source>
</evidence>
<dbReference type="SUPFAM" id="SSF63829">
    <property type="entry name" value="Calcium-dependent phosphotriesterase"/>
    <property type="match status" value="2"/>
</dbReference>
<keyword evidence="8" id="KW-0067">ATP-binding</keyword>
<dbReference type="EMBL" id="CP081495">
    <property type="protein sequence ID" value="UYW01717.1"/>
    <property type="molecule type" value="Genomic_DNA"/>
</dbReference>
<evidence type="ECO:0000256" key="5">
    <source>
        <dbReference type="ARBA" id="ARBA00022692"/>
    </source>
</evidence>